<dbReference type="PANTHER" id="PTHR43689">
    <property type="entry name" value="HYDROLASE"/>
    <property type="match status" value="1"/>
</dbReference>
<feature type="domain" description="AB hydrolase-1" evidence="2">
    <location>
        <begin position="68"/>
        <end position="312"/>
    </location>
</feature>
<dbReference type="HOGENOM" id="CLU_020336_13_2_0"/>
<dbReference type="EMBL" id="AP012029">
    <property type="protein sequence ID" value="BAJ64002.1"/>
    <property type="molecule type" value="Genomic_DNA"/>
</dbReference>
<dbReference type="GO" id="GO:0003824">
    <property type="term" value="F:catalytic activity"/>
    <property type="evidence" value="ECO:0007669"/>
    <property type="project" value="InterPro"/>
</dbReference>
<accession>E8N6D8</accession>
<dbReference type="InterPro" id="IPR000073">
    <property type="entry name" value="AB_hydrolase_1"/>
</dbReference>
<dbReference type="KEGG" id="atm:ANT_19760"/>
<sequence length="332" mass="36945">MKKLLAFLKIIGIILIVLLVGLVTIPLLIPIPPLQDIRPVQELQDQDSRFMEIQGIRVHYKIYGSGEPAMILLHGFGASTFSWREVMQPLAKYGTVIAYDRPAFGLTSRPLPGDWQGVNPYSVEGNIALLLELMNRLNIQQAILIGNSAGGRLAMQMALAHPDRVVGLVLVDAAIYQGGGVQSSLMRFLMNTPQFNRVGPYLMRSAFAGQQGQSLISMAWHNPARITPEIIEGYRKPLHMENWDRALWEFTKAGSGNEDLSLRFAELTLPVLVVTGDDDRIVPTDLSLKLAEQIPNARLVVFSNCGHVPQEECPDQFLQATEDFVHQISLRK</sequence>
<dbReference type="PANTHER" id="PTHR43689:SF1">
    <property type="entry name" value="ALPHA_BETA-HYDROLASES SUPERFAMILY PROTEIN"/>
    <property type="match status" value="1"/>
</dbReference>
<dbReference type="FunCoup" id="E8N6D8">
    <property type="interactions" value="206"/>
</dbReference>
<evidence type="ECO:0000313" key="4">
    <source>
        <dbReference type="Proteomes" id="UP000008922"/>
    </source>
</evidence>
<evidence type="ECO:0000313" key="3">
    <source>
        <dbReference type="EMBL" id="BAJ64002.1"/>
    </source>
</evidence>
<dbReference type="InterPro" id="IPR029058">
    <property type="entry name" value="AB_hydrolase_fold"/>
</dbReference>
<name>E8N6D8_ANATU</name>
<gene>
    <name evidence="3" type="ordered locus">ANT_19760</name>
</gene>
<dbReference type="PRINTS" id="PR00412">
    <property type="entry name" value="EPOXHYDRLASE"/>
</dbReference>
<keyword evidence="1" id="KW-0812">Transmembrane</keyword>
<proteinExistence type="predicted"/>
<dbReference type="eggNOG" id="COG2267">
    <property type="taxonomic scope" value="Bacteria"/>
</dbReference>
<dbReference type="InterPro" id="IPR000639">
    <property type="entry name" value="Epox_hydrolase-like"/>
</dbReference>
<dbReference type="Pfam" id="PF00561">
    <property type="entry name" value="Abhydrolase_1"/>
    <property type="match status" value="1"/>
</dbReference>
<dbReference type="InParanoid" id="E8N6D8"/>
<feature type="transmembrane region" description="Helical" evidence="1">
    <location>
        <begin position="7"/>
        <end position="29"/>
    </location>
</feature>
<protein>
    <recommendedName>
        <fullName evidence="2">AB hydrolase-1 domain-containing protein</fullName>
    </recommendedName>
</protein>
<dbReference type="Proteomes" id="UP000008922">
    <property type="component" value="Chromosome"/>
</dbReference>
<organism evidence="3 4">
    <name type="scientific">Anaerolinea thermophila (strain DSM 14523 / JCM 11388 / NBRC 100420 / UNI-1)</name>
    <dbReference type="NCBI Taxonomy" id="926569"/>
    <lineage>
        <taxon>Bacteria</taxon>
        <taxon>Bacillati</taxon>
        <taxon>Chloroflexota</taxon>
        <taxon>Anaerolineae</taxon>
        <taxon>Anaerolineales</taxon>
        <taxon>Anaerolineaceae</taxon>
        <taxon>Anaerolinea</taxon>
    </lineage>
</organism>
<dbReference type="SUPFAM" id="SSF53474">
    <property type="entry name" value="alpha/beta-Hydrolases"/>
    <property type="match status" value="1"/>
</dbReference>
<reference evidence="3 4" key="1">
    <citation type="submission" date="2010-12" db="EMBL/GenBank/DDBJ databases">
        <title>Whole genome sequence of Anaerolinea thermophila UNI-1.</title>
        <authorList>
            <person name="Narita-Yamada S."/>
            <person name="Kishi E."/>
            <person name="Watanabe Y."/>
            <person name="Takasaki K."/>
            <person name="Ankai A."/>
            <person name="Oguchi A."/>
            <person name="Fukui S."/>
            <person name="Takahashi M."/>
            <person name="Yashiro I."/>
            <person name="Hosoyama A."/>
            <person name="Sekiguchi Y."/>
            <person name="Hanada S."/>
            <person name="Fujita N."/>
        </authorList>
    </citation>
    <scope>NUCLEOTIDE SEQUENCE [LARGE SCALE GENOMIC DNA]</scope>
    <source>
        <strain evidence="4">DSM 14523 / JCM 11388 / NBRC 100420 / UNI-1</strain>
    </source>
</reference>
<dbReference type="STRING" id="926569.ANT_19760"/>
<dbReference type="OrthoDB" id="3249793at2"/>
<dbReference type="PRINTS" id="PR00111">
    <property type="entry name" value="ABHYDROLASE"/>
</dbReference>
<dbReference type="AlphaFoldDB" id="E8N6D8"/>
<dbReference type="Gene3D" id="3.40.50.1820">
    <property type="entry name" value="alpha/beta hydrolase"/>
    <property type="match status" value="1"/>
</dbReference>
<evidence type="ECO:0000256" key="1">
    <source>
        <dbReference type="SAM" id="Phobius"/>
    </source>
</evidence>
<keyword evidence="1" id="KW-0472">Membrane</keyword>
<keyword evidence="4" id="KW-1185">Reference proteome</keyword>
<keyword evidence="1" id="KW-1133">Transmembrane helix</keyword>
<evidence type="ECO:0000259" key="2">
    <source>
        <dbReference type="Pfam" id="PF00561"/>
    </source>
</evidence>
<dbReference type="RefSeq" id="WP_013560375.1">
    <property type="nucleotide sequence ID" value="NC_014960.1"/>
</dbReference>